<dbReference type="Gene3D" id="2.40.70.10">
    <property type="entry name" value="Acid Proteases"/>
    <property type="match status" value="1"/>
</dbReference>
<dbReference type="HOGENOM" id="CLU_145188_1_0_2"/>
<keyword evidence="2" id="KW-1185">Reference proteome</keyword>
<organism evidence="1 2">
    <name type="scientific">Thermofilum adornatum</name>
    <dbReference type="NCBI Taxonomy" id="1365176"/>
    <lineage>
        <taxon>Archaea</taxon>
        <taxon>Thermoproteota</taxon>
        <taxon>Thermoprotei</taxon>
        <taxon>Thermofilales</taxon>
        <taxon>Thermofilaceae</taxon>
        <taxon>Thermofilum</taxon>
    </lineage>
</organism>
<evidence type="ECO:0008006" key="3">
    <source>
        <dbReference type="Google" id="ProtNLM"/>
    </source>
</evidence>
<dbReference type="Pfam" id="PF13650">
    <property type="entry name" value="Asp_protease_2"/>
    <property type="match status" value="1"/>
</dbReference>
<accession>S5Z9A2</accession>
<sequence length="122" mass="12991">MRWAGSGHVGVEAVVRNPFTGRGAPVRALVDAGAMDTVISRKIAGELELPVTGKSVVLTARGSMELDECIGVLEVMGKRRAVPMLVSDEMDFALLGVTTLELLRLEVDPTTGKLKESVAFLL</sequence>
<evidence type="ECO:0000313" key="2">
    <source>
        <dbReference type="Proteomes" id="UP000015543"/>
    </source>
</evidence>
<dbReference type="SUPFAM" id="SSF50630">
    <property type="entry name" value="Acid proteases"/>
    <property type="match status" value="1"/>
</dbReference>
<dbReference type="AlphaFoldDB" id="S5Z9A2"/>
<dbReference type="eggNOG" id="arCOG03741">
    <property type="taxonomic scope" value="Archaea"/>
</dbReference>
<dbReference type="EMBL" id="CP006646">
    <property type="protein sequence ID" value="AGT35950.1"/>
    <property type="molecule type" value="Genomic_DNA"/>
</dbReference>
<dbReference type="RefSeq" id="WP_020963257.1">
    <property type="nucleotide sequence ID" value="NC_022093.1"/>
</dbReference>
<proteinExistence type="predicted"/>
<name>S5Z9A2_9CREN</name>
<protein>
    <recommendedName>
        <fullName evidence="3">Aspartyl protease</fullName>
    </recommendedName>
</protein>
<reference evidence="1 2" key="1">
    <citation type="journal article" date="2013" name="Genome Announc.">
        <title>Complete Genomic Sequence of 'Thermofilum adornatus' Strain 1910bT, a Hyperthermophilic Anaerobic Organotrophic Crenarchaeon.</title>
        <authorList>
            <person name="Dominova I.N."/>
            <person name="Kublanov I.V."/>
            <person name="Podosokorskaya O.A."/>
            <person name="Derbikova K.S."/>
            <person name="Patrushev M.V."/>
            <person name="Toshchakov S.V."/>
        </authorList>
    </citation>
    <scope>NUCLEOTIDE SEQUENCE [LARGE SCALE GENOMIC DNA]</scope>
    <source>
        <strain evidence="2">1910b</strain>
    </source>
</reference>
<gene>
    <name evidence="1" type="ORF">N186_08060</name>
</gene>
<dbReference type="KEGG" id="thb:N186_08060"/>
<evidence type="ECO:0000313" key="1">
    <source>
        <dbReference type="EMBL" id="AGT35950.1"/>
    </source>
</evidence>
<dbReference type="InterPro" id="IPR021109">
    <property type="entry name" value="Peptidase_aspartic_dom_sf"/>
</dbReference>
<dbReference type="PATRIC" id="fig|1365176.7.peg.1592"/>
<dbReference type="Proteomes" id="UP000015543">
    <property type="component" value="Chromosome"/>
</dbReference>
<dbReference type="GeneID" id="16574256"/>